<dbReference type="RefSeq" id="WP_068837729.1">
    <property type="nucleotide sequence ID" value="NZ_BMXC01000002.1"/>
</dbReference>
<dbReference type="PROSITE" id="PS51257">
    <property type="entry name" value="PROKAR_LIPOPROTEIN"/>
    <property type="match status" value="1"/>
</dbReference>
<dbReference type="STRING" id="388950.GCA_001611675_01686"/>
<name>A0A1I7I283_9BACT</name>
<keyword evidence="3" id="KW-1185">Reference proteome</keyword>
<dbReference type="Proteomes" id="UP000182491">
    <property type="component" value="Unassembled WGS sequence"/>
</dbReference>
<proteinExistence type="predicted"/>
<accession>A0A1I7I283</accession>
<reference evidence="3" key="1">
    <citation type="submission" date="2016-10" db="EMBL/GenBank/DDBJ databases">
        <authorList>
            <person name="Varghese N."/>
        </authorList>
    </citation>
    <scope>NUCLEOTIDE SEQUENCE [LARGE SCALE GENOMIC DNA]</scope>
    <source>
        <strain evidence="3">DSM 18820</strain>
    </source>
</reference>
<feature type="signal peptide" evidence="1">
    <location>
        <begin position="1"/>
        <end position="23"/>
    </location>
</feature>
<protein>
    <submittedName>
        <fullName evidence="2">Uncharacterized protein</fullName>
    </submittedName>
</protein>
<dbReference type="AlphaFoldDB" id="A0A1I7I283"/>
<dbReference type="EMBL" id="FPCA01000002">
    <property type="protein sequence ID" value="SFU67059.1"/>
    <property type="molecule type" value="Genomic_DNA"/>
</dbReference>
<keyword evidence="1" id="KW-0732">Signal</keyword>
<organism evidence="2 3">
    <name type="scientific">Pontibacter akesuensis</name>
    <dbReference type="NCBI Taxonomy" id="388950"/>
    <lineage>
        <taxon>Bacteria</taxon>
        <taxon>Pseudomonadati</taxon>
        <taxon>Bacteroidota</taxon>
        <taxon>Cytophagia</taxon>
        <taxon>Cytophagales</taxon>
        <taxon>Hymenobacteraceae</taxon>
        <taxon>Pontibacter</taxon>
    </lineage>
</organism>
<gene>
    <name evidence="2" type="ORF">SAMN04487941_1857</name>
</gene>
<dbReference type="OrthoDB" id="847437at2"/>
<evidence type="ECO:0000313" key="3">
    <source>
        <dbReference type="Proteomes" id="UP000182491"/>
    </source>
</evidence>
<evidence type="ECO:0000313" key="2">
    <source>
        <dbReference type="EMBL" id="SFU67059.1"/>
    </source>
</evidence>
<evidence type="ECO:0000256" key="1">
    <source>
        <dbReference type="SAM" id="SignalP"/>
    </source>
</evidence>
<sequence>MKQRYSYAILFLILLGAFSCRQAEEQPDIEAIEAEMAKGDSATVAAVVADTAGTAAAKATEALAKECIAYFEEWEKLRAASTDYYRTVVLPKALANPRLPEQNMAFLLALEIYLSQTPEEIRAIPTTNQLLFPIFKVNEKEMGVFAFPAYDTASEDFIDISIENNILARSKLTATIDSSAQYKVVFHPELADSLLKTIDPTVTAFTAKGKVKTKVVNFGSYAGECLEYYNYLLDSKPFSKHAKVLFGSIYNLSLAYRNYPKVDATMLEQLNEKCFDCPSSMEEQKTFATLEGVEGLYFAYADTFPLNNKLDTPSRALVMDMDGKMIYLWYQEVDLAGCSCI</sequence>
<feature type="chain" id="PRO_5010224368" evidence="1">
    <location>
        <begin position="24"/>
        <end position="341"/>
    </location>
</feature>